<protein>
    <submittedName>
        <fullName evidence="1">Uncharacterized protein</fullName>
    </submittedName>
</protein>
<sequence length="43" mass="4571">MADPACGNLASWVETFQELWVGHCLPVTGQPGTTGQRVAGAWQ</sequence>
<accession>A0A0V1JY23</accession>
<name>A0A0V1JY23_9BILA</name>
<evidence type="ECO:0000313" key="1">
    <source>
        <dbReference type="EMBL" id="KRZ39852.1"/>
    </source>
</evidence>
<evidence type="ECO:0000313" key="2">
    <source>
        <dbReference type="Proteomes" id="UP000054721"/>
    </source>
</evidence>
<proteinExistence type="predicted"/>
<keyword evidence="2" id="KW-1185">Reference proteome</keyword>
<dbReference type="Proteomes" id="UP000054721">
    <property type="component" value="Unassembled WGS sequence"/>
</dbReference>
<reference evidence="1 2" key="1">
    <citation type="submission" date="2015-05" db="EMBL/GenBank/DDBJ databases">
        <title>Evolution of Trichinella species and genotypes.</title>
        <authorList>
            <person name="Korhonen P.K."/>
            <person name="Edoardo P."/>
            <person name="Giuseppe L.R."/>
            <person name="Gasser R.B."/>
        </authorList>
    </citation>
    <scope>NUCLEOTIDE SEQUENCE [LARGE SCALE GENOMIC DNA]</scope>
    <source>
        <strain evidence="1">ISS10</strain>
    </source>
</reference>
<gene>
    <name evidence="1" type="ORF">T02_14140</name>
</gene>
<comment type="caution">
    <text evidence="1">The sequence shown here is derived from an EMBL/GenBank/DDBJ whole genome shotgun (WGS) entry which is preliminary data.</text>
</comment>
<dbReference type="EMBL" id="JYDW01003724">
    <property type="protein sequence ID" value="KRZ39852.1"/>
    <property type="molecule type" value="Genomic_DNA"/>
</dbReference>
<organism evidence="1 2">
    <name type="scientific">Trichinella nativa</name>
    <dbReference type="NCBI Taxonomy" id="6335"/>
    <lineage>
        <taxon>Eukaryota</taxon>
        <taxon>Metazoa</taxon>
        <taxon>Ecdysozoa</taxon>
        <taxon>Nematoda</taxon>
        <taxon>Enoplea</taxon>
        <taxon>Dorylaimia</taxon>
        <taxon>Trichinellida</taxon>
        <taxon>Trichinellidae</taxon>
        <taxon>Trichinella</taxon>
    </lineage>
</organism>
<dbReference type="AlphaFoldDB" id="A0A0V1JY23"/>